<keyword evidence="2" id="KW-0732">Signal</keyword>
<dbReference type="PROSITE" id="PS51257">
    <property type="entry name" value="PROKAR_LIPOPROTEIN"/>
    <property type="match status" value="1"/>
</dbReference>
<dbReference type="Proteomes" id="UP000031599">
    <property type="component" value="Unassembled WGS sequence"/>
</dbReference>
<evidence type="ECO:0000313" key="3">
    <source>
        <dbReference type="EMBL" id="KIG16425.1"/>
    </source>
</evidence>
<dbReference type="InterPro" id="IPR024079">
    <property type="entry name" value="MetalloPept_cat_dom_sf"/>
</dbReference>
<organism evidence="3 4">
    <name type="scientific">Enhygromyxa salina</name>
    <dbReference type="NCBI Taxonomy" id="215803"/>
    <lineage>
        <taxon>Bacteria</taxon>
        <taxon>Pseudomonadati</taxon>
        <taxon>Myxococcota</taxon>
        <taxon>Polyangia</taxon>
        <taxon>Nannocystales</taxon>
        <taxon>Nannocystaceae</taxon>
        <taxon>Enhygromyxa</taxon>
    </lineage>
</organism>
<gene>
    <name evidence="3" type="ORF">DB30_04469</name>
</gene>
<accession>A0A0C2D3X8</accession>
<evidence type="ECO:0000313" key="4">
    <source>
        <dbReference type="Proteomes" id="UP000031599"/>
    </source>
</evidence>
<name>A0A0C2D3X8_9BACT</name>
<dbReference type="AlphaFoldDB" id="A0A0C2D3X8"/>
<comment type="caution">
    <text evidence="3">The sequence shown here is derived from an EMBL/GenBank/DDBJ whole genome shotgun (WGS) entry which is preliminary data.</text>
</comment>
<dbReference type="EMBL" id="JMCC02000038">
    <property type="protein sequence ID" value="KIG16425.1"/>
    <property type="molecule type" value="Genomic_DNA"/>
</dbReference>
<protein>
    <submittedName>
        <fullName evidence="3">Uncharacterized protein</fullName>
    </submittedName>
</protein>
<evidence type="ECO:0000256" key="1">
    <source>
        <dbReference type="SAM" id="MobiDB-lite"/>
    </source>
</evidence>
<feature type="signal peptide" evidence="2">
    <location>
        <begin position="1"/>
        <end position="18"/>
    </location>
</feature>
<proteinExistence type="predicted"/>
<feature type="region of interest" description="Disordered" evidence="1">
    <location>
        <begin position="28"/>
        <end position="53"/>
    </location>
</feature>
<sequence length="525" mass="56558">MRILRVSVIPLLLSTSLAGSLGCGGVSRDLGGSGEEDAASGLTGPEAEERDPSPAAGISIVEVELNQGTRVPIGAGADWIDVDGRDGVAIASRDAVIRVHYSVDADWVPREIEARLSLQYPDGSEDSFVEVRTVKASSRRDDLNGPFVFRLETDDEQTRAGTQYQVELWDRQPSIGEGFEPGAWSNPDVGHRPIGFEAVPLELELVIVPIEYQGDVPKLDEKLLLGIVNNVYEQNPVTEVRWDVHAAVPYDGQLNSLSSLLPVLAQLRSDEGADPNAYYHALIDVGSQSLGGVFGISYAANDTKDDAGSRVSATVVWNIDPSAAIETFTHELGHAQGLAHVACPTAAADDPDPSFPHPNGQIGAWGVGTESLQVYDPAKVYDYMSYCGPSWVSDWTWAKTHARIQTLTAWDFEGAGVGDSGDERTQLLVGAVRANSDGSPSWEWWTMPGGIDVGRRSSAERFEFETSTGERIVAQADVSELSDHQTRWIKVVLPAEISELTAIRYVNGGQVLALDPTSIRGSGPR</sequence>
<reference evidence="3 4" key="1">
    <citation type="submission" date="2014-12" db="EMBL/GenBank/DDBJ databases">
        <title>Genome assembly of Enhygromyxa salina DSM 15201.</title>
        <authorList>
            <person name="Sharma G."/>
            <person name="Subramanian S."/>
        </authorList>
    </citation>
    <scope>NUCLEOTIDE SEQUENCE [LARGE SCALE GENOMIC DNA]</scope>
    <source>
        <strain evidence="3 4">DSM 15201</strain>
    </source>
</reference>
<dbReference type="SUPFAM" id="SSF55486">
    <property type="entry name" value="Metalloproteases ('zincins'), catalytic domain"/>
    <property type="match status" value="1"/>
</dbReference>
<evidence type="ECO:0000256" key="2">
    <source>
        <dbReference type="SAM" id="SignalP"/>
    </source>
</evidence>
<dbReference type="Gene3D" id="3.40.390.10">
    <property type="entry name" value="Collagenase (Catalytic Domain)"/>
    <property type="match status" value="1"/>
</dbReference>
<dbReference type="GO" id="GO:0008237">
    <property type="term" value="F:metallopeptidase activity"/>
    <property type="evidence" value="ECO:0007669"/>
    <property type="project" value="InterPro"/>
</dbReference>
<feature type="chain" id="PRO_5002147073" evidence="2">
    <location>
        <begin position="19"/>
        <end position="525"/>
    </location>
</feature>